<dbReference type="PROSITE" id="PS50294">
    <property type="entry name" value="WD_REPEATS_REGION"/>
    <property type="match status" value="1"/>
</dbReference>
<dbReference type="GO" id="GO:0031080">
    <property type="term" value="C:nuclear pore outer ring"/>
    <property type="evidence" value="ECO:0007669"/>
    <property type="project" value="TreeGrafter"/>
</dbReference>
<proteinExistence type="inferred from homology"/>
<keyword evidence="10" id="KW-0539">Nucleus</keyword>
<keyword evidence="7" id="KW-0653">Protein transport</keyword>
<keyword evidence="4 11" id="KW-0853">WD repeat</keyword>
<dbReference type="GO" id="GO:0006606">
    <property type="term" value="P:protein import into nucleus"/>
    <property type="evidence" value="ECO:0007669"/>
    <property type="project" value="TreeGrafter"/>
</dbReference>
<dbReference type="PROSITE" id="PS50082">
    <property type="entry name" value="WD_REPEATS_2"/>
    <property type="match status" value="4"/>
</dbReference>
<dbReference type="PANTHER" id="PTHR11024:SF2">
    <property type="entry name" value="PROTEIN SEC13 HOMOLOG"/>
    <property type="match status" value="1"/>
</dbReference>
<dbReference type="Gene3D" id="2.130.10.10">
    <property type="entry name" value="YVTN repeat-like/Quinoprotein amine dehydrogenase"/>
    <property type="match status" value="1"/>
</dbReference>
<sequence>MATEEVVFESGHDDLIHDAQLDYFGSTLATASADRSIKIFDVSGKQHAHVADLKGHDGPVWSVAWSHPQFESLLASCSYDGRVIIWKNEGGASWPRVHTSDSAQSSVNSVAWGPPEHGLQLLACSSDNFVSVYTYADGAWKEARFSAHLGGVNAGSWAPAGPLRFVTGGNDNQLRMWQRQGEQWVEARGIFGDDPHHRDWVRDVAWAPSVGLPSNLIASCSEDQTVAIWVEDPQTGAWRKAKTLQFEHKVWRVSWSVMGNILAVSQGDNKVSLWKEDLDGNWNELTTVDNQNQQQS</sequence>
<evidence type="ECO:0000256" key="7">
    <source>
        <dbReference type="ARBA" id="ARBA00022927"/>
    </source>
</evidence>
<dbReference type="GO" id="GO:0090114">
    <property type="term" value="P:COPII-coated vesicle budding"/>
    <property type="evidence" value="ECO:0007669"/>
    <property type="project" value="TreeGrafter"/>
</dbReference>
<comment type="similarity">
    <text evidence="2">Belongs to the WD repeat SEC13 family.</text>
</comment>
<feature type="repeat" description="WD" evidence="11">
    <location>
        <begin position="145"/>
        <end position="178"/>
    </location>
</feature>
<dbReference type="GO" id="GO:0030127">
    <property type="term" value="C:COPII vesicle coat"/>
    <property type="evidence" value="ECO:0007669"/>
    <property type="project" value="TreeGrafter"/>
</dbReference>
<dbReference type="GO" id="GO:0051028">
    <property type="term" value="P:mRNA transport"/>
    <property type="evidence" value="ECO:0007669"/>
    <property type="project" value="UniProtKB-KW"/>
</dbReference>
<keyword evidence="5" id="KW-0677">Repeat</keyword>
<dbReference type="InterPro" id="IPR015943">
    <property type="entry name" value="WD40/YVTN_repeat-like_dom_sf"/>
</dbReference>
<dbReference type="PANTHER" id="PTHR11024">
    <property type="entry name" value="NUCLEAR PORE COMPLEX PROTEIN SEC13 / SEH1 FAMILY MEMBER"/>
    <property type="match status" value="1"/>
</dbReference>
<evidence type="ECO:0000256" key="6">
    <source>
        <dbReference type="ARBA" id="ARBA00022816"/>
    </source>
</evidence>
<evidence type="ECO:0000256" key="4">
    <source>
        <dbReference type="ARBA" id="ARBA00022574"/>
    </source>
</evidence>
<keyword evidence="3" id="KW-0813">Transport</keyword>
<keyword evidence="9" id="KW-0906">Nuclear pore complex</keyword>
<reference evidence="12 14" key="1">
    <citation type="submission" date="2015-02" db="EMBL/GenBank/DDBJ databases">
        <authorList>
            <person name="Chooi Y.-H."/>
        </authorList>
    </citation>
    <scope>NUCLEOTIDE SEQUENCE [LARGE SCALE GENOMIC DNA]</scope>
    <source>
        <strain evidence="12">E3</strain>
    </source>
</reference>
<gene>
    <name evidence="12" type="ORF">PBRA_008522</name>
    <name evidence="13" type="ORF">PLBR_LOCUS8968</name>
</gene>
<evidence type="ECO:0000256" key="5">
    <source>
        <dbReference type="ARBA" id="ARBA00022737"/>
    </source>
</evidence>
<reference evidence="13 15" key="2">
    <citation type="submission" date="2018-03" db="EMBL/GenBank/DDBJ databases">
        <authorList>
            <person name="Fogelqvist J."/>
        </authorList>
    </citation>
    <scope>NUCLEOTIDE SEQUENCE [LARGE SCALE GENOMIC DNA]</scope>
</reference>
<geneLocation type="mitochondrion" evidence="13"/>
<evidence type="ECO:0000256" key="3">
    <source>
        <dbReference type="ARBA" id="ARBA00022448"/>
    </source>
</evidence>
<dbReference type="GO" id="GO:0005198">
    <property type="term" value="F:structural molecule activity"/>
    <property type="evidence" value="ECO:0007669"/>
    <property type="project" value="InterPro"/>
</dbReference>
<evidence type="ECO:0000313" key="14">
    <source>
        <dbReference type="Proteomes" id="UP000039324"/>
    </source>
</evidence>
<evidence type="ECO:0000313" key="12">
    <source>
        <dbReference type="EMBL" id="CEP01580.1"/>
    </source>
</evidence>
<dbReference type="STRING" id="37360.A0A0G4J1X8"/>
<protein>
    <submittedName>
        <fullName evidence="12">Uncharacterized protein</fullName>
    </submittedName>
</protein>
<keyword evidence="13" id="KW-0496">Mitochondrion</keyword>
<name>A0A0G4J1X8_PLABS</name>
<dbReference type="Pfam" id="PF00400">
    <property type="entry name" value="WD40"/>
    <property type="match status" value="5"/>
</dbReference>
<dbReference type="InterPro" id="IPR036322">
    <property type="entry name" value="WD40_repeat_dom_sf"/>
</dbReference>
<dbReference type="EMBL" id="CDSF01000113">
    <property type="protein sequence ID" value="CEP01580.1"/>
    <property type="molecule type" value="Genomic_DNA"/>
</dbReference>
<evidence type="ECO:0000256" key="1">
    <source>
        <dbReference type="ARBA" id="ARBA00004567"/>
    </source>
</evidence>
<dbReference type="SUPFAM" id="SSF50978">
    <property type="entry name" value="WD40 repeat-like"/>
    <property type="match status" value="1"/>
</dbReference>
<evidence type="ECO:0000313" key="13">
    <source>
        <dbReference type="EMBL" id="SPR01753.1"/>
    </source>
</evidence>
<accession>A0A0G4J1X8</accession>
<feature type="repeat" description="WD" evidence="11">
    <location>
        <begin position="9"/>
        <end position="50"/>
    </location>
</feature>
<dbReference type="SMART" id="SM00320">
    <property type="entry name" value="WD40"/>
    <property type="match status" value="6"/>
</dbReference>
<comment type="subcellular location">
    <subcellularLocation>
        <location evidence="1">Nucleus</location>
        <location evidence="1">Nuclear pore complex</location>
    </subcellularLocation>
</comment>
<evidence type="ECO:0000256" key="2">
    <source>
        <dbReference type="ARBA" id="ARBA00010102"/>
    </source>
</evidence>
<dbReference type="AlphaFoldDB" id="A0A0G4J1X8"/>
<feature type="repeat" description="WD" evidence="11">
    <location>
        <begin position="194"/>
        <end position="229"/>
    </location>
</feature>
<keyword evidence="8" id="KW-0811">Translocation</keyword>
<dbReference type="Proteomes" id="UP000039324">
    <property type="component" value="Unassembled WGS sequence"/>
</dbReference>
<dbReference type="InterPro" id="IPR001680">
    <property type="entry name" value="WD40_rpt"/>
</dbReference>
<evidence type="ECO:0000256" key="10">
    <source>
        <dbReference type="ARBA" id="ARBA00023242"/>
    </source>
</evidence>
<dbReference type="OMA" id="IWKEEGD"/>
<evidence type="ECO:0000256" key="11">
    <source>
        <dbReference type="PROSITE-ProRule" id="PRU00221"/>
    </source>
</evidence>
<feature type="repeat" description="WD" evidence="11">
    <location>
        <begin position="53"/>
        <end position="87"/>
    </location>
</feature>
<evidence type="ECO:0000256" key="9">
    <source>
        <dbReference type="ARBA" id="ARBA00023132"/>
    </source>
</evidence>
<keyword evidence="6" id="KW-0509">mRNA transport</keyword>
<dbReference type="OrthoDB" id="364224at2759"/>
<evidence type="ECO:0000256" key="8">
    <source>
        <dbReference type="ARBA" id="ARBA00023010"/>
    </source>
</evidence>
<organism evidence="12 14">
    <name type="scientific">Plasmodiophora brassicae</name>
    <name type="common">Clubroot disease agent</name>
    <dbReference type="NCBI Taxonomy" id="37360"/>
    <lineage>
        <taxon>Eukaryota</taxon>
        <taxon>Sar</taxon>
        <taxon>Rhizaria</taxon>
        <taxon>Endomyxa</taxon>
        <taxon>Phytomyxea</taxon>
        <taxon>Plasmodiophorida</taxon>
        <taxon>Plasmodiophoridae</taxon>
        <taxon>Plasmodiophora</taxon>
    </lineage>
</organism>
<evidence type="ECO:0000313" key="15">
    <source>
        <dbReference type="Proteomes" id="UP000290189"/>
    </source>
</evidence>
<dbReference type="InterPro" id="IPR037363">
    <property type="entry name" value="Sec13/Seh1_fam"/>
</dbReference>
<keyword evidence="14" id="KW-1185">Reference proteome</keyword>
<dbReference type="Proteomes" id="UP000290189">
    <property type="component" value="Unassembled WGS sequence"/>
</dbReference>
<dbReference type="EMBL" id="OVEO01000019">
    <property type="protein sequence ID" value="SPR01753.1"/>
    <property type="molecule type" value="Genomic_DNA"/>
</dbReference>